<keyword evidence="2" id="KW-1185">Reference proteome</keyword>
<proteinExistence type="predicted"/>
<dbReference type="Proteomes" id="UP000830768">
    <property type="component" value="Chromosome 3"/>
</dbReference>
<evidence type="ECO:0000313" key="1">
    <source>
        <dbReference type="EMBL" id="UPK92008.1"/>
    </source>
</evidence>
<accession>A0ACD3YT31</accession>
<evidence type="ECO:0000313" key="2">
    <source>
        <dbReference type="Proteomes" id="UP000830768"/>
    </source>
</evidence>
<name>A0ACD3YT31_FUSSC</name>
<sequence length="453" mass="48667">MYRPLYGIVQKQSLQHERQMAVLGAAMAKPRHLMRRLSSTTTAPGATGSEGPLKGIRVLDLSRVLAAPFCTQILADYGADIIKVEAIGKGDDTRHWKMAGEAAAWKMAAGPMSNYFSAVNRNKRSVTVNMKHPKGKEILVKLAKNADVLVENFKPGTLDRLGLGYNTLSKHNPGLIYASISGYGTTGPFSSRGGYDPIAGAEAGLLHVTGERDGPPVRPGIGIVDMATGLYLHGAILAALQARERGGGGQRVDASLFETQISLLTNVGMAWLNLGIEAQRWGCQHPSIAPYDAFRTKDAYLVCGATNDAQFSQLCKLLGLESLVEDERFSTNPRRVENRDLLGPIFNAAFGTKTTAEWIDIFGVTALPFAPINNMEQTFAHPQAKARGMIAQMDTDAAESGRINVIGPAVKFSKTEAQLRTAPARLGEHTDEVLAELGISASEADALRQEGAI</sequence>
<reference evidence="1" key="1">
    <citation type="submission" date="2021-11" db="EMBL/GenBank/DDBJ databases">
        <title>Fusarium solani-melongenae Genome sequencing and assembly.</title>
        <authorList>
            <person name="Xie S."/>
            <person name="Huang L."/>
            <person name="Zhang X."/>
        </authorList>
    </citation>
    <scope>NUCLEOTIDE SEQUENCE</scope>
    <source>
        <strain evidence="1">CRI 24-3</strain>
    </source>
</reference>
<organism evidence="1 2">
    <name type="scientific">Fusarium solani subsp. cucurbitae</name>
    <name type="common">Neocosmosporum cucurbitae</name>
    <dbReference type="NCBI Taxonomy" id="2747967"/>
    <lineage>
        <taxon>Eukaryota</taxon>
        <taxon>Fungi</taxon>
        <taxon>Dikarya</taxon>
        <taxon>Ascomycota</taxon>
        <taxon>Pezizomycotina</taxon>
        <taxon>Sordariomycetes</taxon>
        <taxon>Hypocreomycetidae</taxon>
        <taxon>Hypocreales</taxon>
        <taxon>Nectriaceae</taxon>
        <taxon>Fusarium</taxon>
        <taxon>Fusarium solani species complex</taxon>
    </lineage>
</organism>
<gene>
    <name evidence="1" type="ORF">LCI18_002943</name>
</gene>
<protein>
    <submittedName>
        <fullName evidence="1">Uncharacterized protein</fullName>
    </submittedName>
</protein>
<dbReference type="EMBL" id="CP090032">
    <property type="protein sequence ID" value="UPK92008.1"/>
    <property type="molecule type" value="Genomic_DNA"/>
</dbReference>